<gene>
    <name evidence="8" type="ORF">NE237_028357</name>
</gene>
<dbReference type="EMBL" id="JAMYWD010000012">
    <property type="protein sequence ID" value="KAJ4951525.1"/>
    <property type="molecule type" value="Genomic_DNA"/>
</dbReference>
<feature type="compositionally biased region" description="Basic and acidic residues" evidence="5">
    <location>
        <begin position="1028"/>
        <end position="1039"/>
    </location>
</feature>
<dbReference type="Proteomes" id="UP001141806">
    <property type="component" value="Unassembled WGS sequence"/>
</dbReference>
<evidence type="ECO:0000313" key="9">
    <source>
        <dbReference type="Proteomes" id="UP001141806"/>
    </source>
</evidence>
<keyword evidence="3" id="KW-0611">Plant defense</keyword>
<name>A0A9Q0GQ52_9MAGN</name>
<evidence type="ECO:0000259" key="7">
    <source>
        <dbReference type="Pfam" id="PF23247"/>
    </source>
</evidence>
<feature type="compositionally biased region" description="Basic and acidic residues" evidence="5">
    <location>
        <begin position="1056"/>
        <end position="1067"/>
    </location>
</feature>
<dbReference type="Pfam" id="PF23247">
    <property type="entry name" value="LRR_RPS2"/>
    <property type="match status" value="2"/>
</dbReference>
<organism evidence="8 9">
    <name type="scientific">Protea cynaroides</name>
    <dbReference type="NCBI Taxonomy" id="273540"/>
    <lineage>
        <taxon>Eukaryota</taxon>
        <taxon>Viridiplantae</taxon>
        <taxon>Streptophyta</taxon>
        <taxon>Embryophyta</taxon>
        <taxon>Tracheophyta</taxon>
        <taxon>Spermatophyta</taxon>
        <taxon>Magnoliopsida</taxon>
        <taxon>Proteales</taxon>
        <taxon>Proteaceae</taxon>
        <taxon>Protea</taxon>
    </lineage>
</organism>
<dbReference type="OrthoDB" id="3794806at2759"/>
<feature type="compositionally biased region" description="Basic and acidic residues" evidence="5">
    <location>
        <begin position="37"/>
        <end position="56"/>
    </location>
</feature>
<dbReference type="InterPro" id="IPR027417">
    <property type="entry name" value="P-loop_NTPase"/>
</dbReference>
<comment type="caution">
    <text evidence="8">The sequence shown here is derived from an EMBL/GenBank/DDBJ whole genome shotgun (WGS) entry which is preliminary data.</text>
</comment>
<feature type="compositionally biased region" description="Acidic residues" evidence="5">
    <location>
        <begin position="1101"/>
        <end position="1112"/>
    </location>
</feature>
<evidence type="ECO:0000256" key="5">
    <source>
        <dbReference type="SAM" id="MobiDB-lite"/>
    </source>
</evidence>
<dbReference type="Gene3D" id="3.80.10.10">
    <property type="entry name" value="Ribonuclease Inhibitor"/>
    <property type="match status" value="3"/>
</dbReference>
<feature type="region of interest" description="Disordered" evidence="5">
    <location>
        <begin position="968"/>
        <end position="1112"/>
    </location>
</feature>
<keyword evidence="4" id="KW-0067">ATP-binding</keyword>
<dbReference type="InterPro" id="IPR032675">
    <property type="entry name" value="LRR_dom_sf"/>
</dbReference>
<feature type="compositionally biased region" description="Basic residues" evidence="5">
    <location>
        <begin position="985"/>
        <end position="995"/>
    </location>
</feature>
<feature type="domain" description="Disease resistance protein At4g27190-like leucine-rich repeats" evidence="7">
    <location>
        <begin position="830"/>
        <end position="961"/>
    </location>
</feature>
<reference evidence="8" key="1">
    <citation type="journal article" date="2023" name="Plant J.">
        <title>The genome of the king protea, Protea cynaroides.</title>
        <authorList>
            <person name="Chang J."/>
            <person name="Duong T.A."/>
            <person name="Schoeman C."/>
            <person name="Ma X."/>
            <person name="Roodt D."/>
            <person name="Barker N."/>
            <person name="Li Z."/>
            <person name="Van de Peer Y."/>
            <person name="Mizrachi E."/>
        </authorList>
    </citation>
    <scope>NUCLEOTIDE SEQUENCE</scope>
    <source>
        <tissue evidence="8">Young leaves</tissue>
    </source>
</reference>
<dbReference type="PRINTS" id="PR00364">
    <property type="entry name" value="DISEASERSIST"/>
</dbReference>
<dbReference type="Gene3D" id="1.10.10.10">
    <property type="entry name" value="Winged helix-like DNA-binding domain superfamily/Winged helix DNA-binding domain"/>
    <property type="match status" value="1"/>
</dbReference>
<protein>
    <recommendedName>
        <fullName evidence="10">NB-ARC domain-containing protein</fullName>
    </recommendedName>
</protein>
<evidence type="ECO:0000256" key="2">
    <source>
        <dbReference type="ARBA" id="ARBA00022737"/>
    </source>
</evidence>
<dbReference type="InterPro" id="IPR050905">
    <property type="entry name" value="Plant_NBS-LRR"/>
</dbReference>
<feature type="domain" description="Disease resistance protein At4g27190-like leucine-rich repeats" evidence="7">
    <location>
        <begin position="715"/>
        <end position="825"/>
    </location>
</feature>
<dbReference type="Gene3D" id="3.40.50.300">
    <property type="entry name" value="P-loop containing nucleotide triphosphate hydrolases"/>
    <property type="match status" value="1"/>
</dbReference>
<dbReference type="InterPro" id="IPR057135">
    <property type="entry name" value="At4g27190-like_LRR"/>
</dbReference>
<dbReference type="SUPFAM" id="SSF52540">
    <property type="entry name" value="P-loop containing nucleoside triphosphate hydrolases"/>
    <property type="match status" value="1"/>
</dbReference>
<evidence type="ECO:0000259" key="6">
    <source>
        <dbReference type="Pfam" id="PF00931"/>
    </source>
</evidence>
<keyword evidence="9" id="KW-1185">Reference proteome</keyword>
<feature type="compositionally biased region" description="Basic and acidic residues" evidence="5">
    <location>
        <begin position="1006"/>
        <end position="1020"/>
    </location>
</feature>
<feature type="region of interest" description="Disordered" evidence="5">
    <location>
        <begin position="1472"/>
        <end position="1491"/>
    </location>
</feature>
<dbReference type="Pfam" id="PF00931">
    <property type="entry name" value="NB-ARC"/>
    <property type="match status" value="1"/>
</dbReference>
<evidence type="ECO:0000313" key="8">
    <source>
        <dbReference type="EMBL" id="KAJ4951525.1"/>
    </source>
</evidence>
<accession>A0A9Q0GQ52</accession>
<dbReference type="GO" id="GO:0006952">
    <property type="term" value="P:defense response"/>
    <property type="evidence" value="ECO:0007669"/>
    <property type="project" value="UniProtKB-KW"/>
</dbReference>
<evidence type="ECO:0000256" key="3">
    <source>
        <dbReference type="ARBA" id="ARBA00022821"/>
    </source>
</evidence>
<dbReference type="InterPro" id="IPR042197">
    <property type="entry name" value="Apaf_helical"/>
</dbReference>
<dbReference type="GO" id="GO:0005524">
    <property type="term" value="F:ATP binding"/>
    <property type="evidence" value="ECO:0007669"/>
    <property type="project" value="UniProtKB-KW"/>
</dbReference>
<dbReference type="InterPro" id="IPR002182">
    <property type="entry name" value="NB-ARC"/>
</dbReference>
<dbReference type="InterPro" id="IPR036388">
    <property type="entry name" value="WH-like_DNA-bd_sf"/>
</dbReference>
<feature type="domain" description="NB-ARC" evidence="6">
    <location>
        <begin position="100"/>
        <end position="265"/>
    </location>
</feature>
<keyword evidence="2" id="KW-0677">Repeat</keyword>
<feature type="compositionally biased region" description="Basic and acidic residues" evidence="5">
    <location>
        <begin position="1088"/>
        <end position="1100"/>
    </location>
</feature>
<dbReference type="PANTHER" id="PTHR33463:SF145">
    <property type="entry name" value="NB-ARC DOMAIN-CONTAINING PROTEIN"/>
    <property type="match status" value="1"/>
</dbReference>
<feature type="region of interest" description="Disordered" evidence="5">
    <location>
        <begin position="1"/>
        <end position="71"/>
    </location>
</feature>
<evidence type="ECO:0000256" key="1">
    <source>
        <dbReference type="ARBA" id="ARBA00008894"/>
    </source>
</evidence>
<keyword evidence="4" id="KW-0547">Nucleotide-binding</keyword>
<proteinExistence type="inferred from homology"/>
<evidence type="ECO:0000256" key="4">
    <source>
        <dbReference type="ARBA" id="ARBA00022840"/>
    </source>
</evidence>
<dbReference type="PANTHER" id="PTHR33463">
    <property type="entry name" value="NB-ARC DOMAIN-CONTAINING PROTEIN-RELATED"/>
    <property type="match status" value="1"/>
</dbReference>
<feature type="compositionally biased region" description="Acidic residues" evidence="5">
    <location>
        <begin position="968"/>
        <end position="980"/>
    </location>
</feature>
<dbReference type="Gene3D" id="1.10.8.430">
    <property type="entry name" value="Helical domain of apoptotic protease-activating factors"/>
    <property type="match status" value="1"/>
</dbReference>
<dbReference type="GO" id="GO:0043531">
    <property type="term" value="F:ADP binding"/>
    <property type="evidence" value="ECO:0007669"/>
    <property type="project" value="InterPro"/>
</dbReference>
<dbReference type="SUPFAM" id="SSF52058">
    <property type="entry name" value="L domain-like"/>
    <property type="match status" value="1"/>
</dbReference>
<comment type="similarity">
    <text evidence="1">Belongs to the disease resistance NB-LRR family.</text>
</comment>
<sequence length="1491" mass="170448">MTSKLDMKSTMVSDQSDKQLKPISDGPDMKSTMVSDQTDKQLKTNSDGSDKLDAKSEPTLGGSKKKKKTLGQSDAEWTTYDQLNVNPISGGDFIDFECRKSVMEEIMKDLMNEEINMIGVYGTGGVGKTALVKEVDRQAKLCENFDEVVMVSLSQDSDDENGIQQKIRKALGLEFQALDTIQREDMPSKTIKNKRNILIILDNIWDRLIPSKIGIAHGREHEGCKILFTTRCQMVCHDMPKKSKTIHLDILTKKDAWLLFNRHAGEVVDFLSSQDVARKVVRECAGIPLALVIVGKALSDKHQSKWEDAAKELKTFEIEAIAGINATLFACLKLSYDCLENQQIKEFFLLCSLFPEELDIPIKKLVMYGIGVGLFKDARSYEEARNTARSMIVTLKDSCLLLPGNISNHVRMHHAVRDCAVLLMSICSQNDSHHHLHHLAPTVRAREGLKKWPKRGMALENCTNVSLRDNDIRRLPSRLMYPQLLIFLLQHNHNLREIPDDFFEGLTSLKVLDLSACFPPFDDASDQQLHSVPLSLLRPLKELRTLCLDQYLRGPLPELGGQQNLEILTLSGSKFITELPREIGQLKNLIKLDLSFCPQMETVHHKTLANLVWLEILYMHCSFRGWWKEGQEVEEEIRGANISFLEITDLPRLKELIVELPEAQHIPEVSTAQGWNYFCIFIGSEHVRDLKLPENLNSKALILNVSINTFPAWFNKVVVENLKTLIYFECMELRDLNEDFDQRKISLVKDLRYLCIRDCPQMEHIINTDNWSSGERFPLNSLEELHLQSLPSLGNIFLGKLQWSFFSKLQVLVVENCQSLTDILLPSDAWKGSAESLILYNLKTLIVRRCHNLRFILPLSVVRGLLQLEYLLVEDCEDLEEIVMEEEVEEQIKYAFSTTRLKEKDDCGVKMLIPTNIIFLPHLKHLQLKTLYNLTNVIPQDFSLRIPPSNRLYVERCPHIENFKIKIDEEEDEEDEEEDDSNSKAKNKKDPRNKRGGLIIPRLRRKKDEEAKGQDNKEENPTSNSQHSKPEEKDHDGKEYNPLSGALHSNLGDEEEKGKENKVDDLKTNSQHSNPERKEEDKDADSEEDKRLSGSKHSDLEDGSDEVEEESDCYSPYLNQTMLPEDCMKWNSSVVNTPLLKNIYNHVSYRARLGEPPVSLKLHGDWKQAYKWGQILMEIPAAAVLIEKAGFKYFLSIKPRNANRQHLSALMERWWADTNTFHFPRLEMGITPSEFCFYTGLRVGGKPMPWNKHFWPDDLAEVASLLNREPNEVVTSCMNVPCSWLLECFGNIDLRVAPDWSSLLSGLSFFMYLDKPSSVMPMVLDGAMSTWEFVALSMPTKVTYSPDFDNGKPNKILKVNWSPFRESMFYSNNSMIRLARYLDRKRVLLVGPGCRTSYLGDHCWMQIHGGRRPFVPASPPPLMGQFCWFPPPFKKFHDSTTHGGVTYKLEARRAESVQASSPLRSHDQNITSLSLPEFIPQDPGNPQSISK</sequence>
<evidence type="ECO:0008006" key="10">
    <source>
        <dbReference type="Google" id="ProtNLM"/>
    </source>
</evidence>